<evidence type="ECO:0000313" key="2">
    <source>
        <dbReference type="Proteomes" id="UP000594261"/>
    </source>
</evidence>
<dbReference type="Pfam" id="PF14223">
    <property type="entry name" value="Retrotran_gag_2"/>
    <property type="match status" value="1"/>
</dbReference>
<dbReference type="Proteomes" id="UP000594261">
    <property type="component" value="Chromosome 9"/>
</dbReference>
<dbReference type="EMBL" id="LRBV02000009">
    <property type="status" value="NOT_ANNOTATED_CDS"/>
    <property type="molecule type" value="Genomic_DNA"/>
</dbReference>
<dbReference type="InParanoid" id="A0A7N2RAM6"/>
<dbReference type="PANTHER" id="PTHR47592:SF30">
    <property type="entry name" value="CCHC-TYPE DOMAIN-CONTAINING PROTEIN"/>
    <property type="match status" value="1"/>
</dbReference>
<dbReference type="PANTHER" id="PTHR47592">
    <property type="entry name" value="PBF68 PROTEIN"/>
    <property type="match status" value="1"/>
</dbReference>
<sequence length="487" mass="54927">MGFKDLKAFNLVLFAKLYKVNVYGPNFANLGCCGARVVIRNKESLIMGAMSKKIPCPLSATEVVVGVVAGHDLGTCSIQKVVEGIKAGLTMFRSWSCSSYVHRQSNMAAHIMAREAWNVSDFVVWVEDTPSVIANQIGLDRVMTTTIEILNQNPPQKGSQILNRNLPLKESLMKRLHQMKIHLCEEKYNDDDAEAEEEKDLEAPVLPIGFEKMENNHSSSEGIVAKQSDIQVSVENQASIMEIYNIKALVDVYVTDAEEVAMKTNDQSLDKTSCHADYPMAKAEEMHETLVDVCVMPTHESNMSTNLISDNKVTYEIPFQPFADDQLSGQFPRLTQLTPRKSSAIKESTIQKPARSASIRNFERDNRTCRGHILHYLSNSLFDIYCGYNSAKEIWDALKKKYSMEDAGFKKYVVGRLLDFKMVDENQSRIRKGQDHHHPKPQANLTESEVIAVVVSEVNLVNNMIEWVVDTGATRHIYSNKEMFLDY</sequence>
<proteinExistence type="predicted"/>
<protein>
    <recommendedName>
        <fullName evidence="3">RNase H type-1 domain-containing protein</fullName>
    </recommendedName>
</protein>
<keyword evidence="2" id="KW-1185">Reference proteome</keyword>
<dbReference type="AlphaFoldDB" id="A0A7N2RAM6"/>
<reference evidence="1 2" key="1">
    <citation type="journal article" date="2016" name="G3 (Bethesda)">
        <title>First Draft Assembly and Annotation of the Genome of a California Endemic Oak Quercus lobata Nee (Fagaceae).</title>
        <authorList>
            <person name="Sork V.L."/>
            <person name="Fitz-Gibbon S.T."/>
            <person name="Puiu D."/>
            <person name="Crepeau M."/>
            <person name="Gugger P.F."/>
            <person name="Sherman R."/>
            <person name="Stevens K."/>
            <person name="Langley C.H."/>
            <person name="Pellegrini M."/>
            <person name="Salzberg S.L."/>
        </authorList>
    </citation>
    <scope>NUCLEOTIDE SEQUENCE [LARGE SCALE GENOMIC DNA]</scope>
    <source>
        <strain evidence="1 2">cv. SW786</strain>
    </source>
</reference>
<dbReference type="Gramene" id="QL09p025599:mrna">
    <property type="protein sequence ID" value="QL09p025599:mrna"/>
    <property type="gene ID" value="QL09p025599"/>
</dbReference>
<name>A0A7N2RAM6_QUELO</name>
<accession>A0A7N2RAM6</accession>
<dbReference type="EnsemblPlants" id="QL09p025599:mrna">
    <property type="protein sequence ID" value="QL09p025599:mrna"/>
    <property type="gene ID" value="QL09p025599"/>
</dbReference>
<evidence type="ECO:0008006" key="3">
    <source>
        <dbReference type="Google" id="ProtNLM"/>
    </source>
</evidence>
<evidence type="ECO:0000313" key="1">
    <source>
        <dbReference type="EnsemblPlants" id="QL09p025599:mrna"/>
    </source>
</evidence>
<reference evidence="1" key="2">
    <citation type="submission" date="2021-01" db="UniProtKB">
        <authorList>
            <consortium name="EnsemblPlants"/>
        </authorList>
    </citation>
    <scope>IDENTIFICATION</scope>
</reference>
<organism evidence="1 2">
    <name type="scientific">Quercus lobata</name>
    <name type="common">Valley oak</name>
    <dbReference type="NCBI Taxonomy" id="97700"/>
    <lineage>
        <taxon>Eukaryota</taxon>
        <taxon>Viridiplantae</taxon>
        <taxon>Streptophyta</taxon>
        <taxon>Embryophyta</taxon>
        <taxon>Tracheophyta</taxon>
        <taxon>Spermatophyta</taxon>
        <taxon>Magnoliopsida</taxon>
        <taxon>eudicotyledons</taxon>
        <taxon>Gunneridae</taxon>
        <taxon>Pentapetalae</taxon>
        <taxon>rosids</taxon>
        <taxon>fabids</taxon>
        <taxon>Fagales</taxon>
        <taxon>Fagaceae</taxon>
        <taxon>Quercus</taxon>
    </lineage>
</organism>